<comment type="caution">
    <text evidence="2">The sequence shown here is derived from an EMBL/GenBank/DDBJ whole genome shotgun (WGS) entry which is preliminary data.</text>
</comment>
<sequence length="188" mass="20500">MRKAEQGGRSHAHRSDRAESSSPSWKALNQDQSLTPDLGLTSSLSTSQPQNLEPISNSVPKMSNNGPNPTRVLRKNQRGSSLKPRFVDKSEVDSLDSDVGSSNEVGFLDSEVGSSNHEVGYLESEVGSLSIDERENGQVEKVEKDEREEGGNGLGSKSEVAVEEEEESSNDVMDILEELRLSTEEPEL</sequence>
<dbReference type="EMBL" id="JXTB01000279">
    <property type="protein sequence ID" value="PON48282.1"/>
    <property type="molecule type" value="Genomic_DNA"/>
</dbReference>
<reference evidence="3" key="1">
    <citation type="submission" date="2016-06" db="EMBL/GenBank/DDBJ databases">
        <title>Parallel loss of symbiosis genes in relatives of nitrogen-fixing non-legume Parasponia.</title>
        <authorList>
            <person name="Van Velzen R."/>
            <person name="Holmer R."/>
            <person name="Bu F."/>
            <person name="Rutten L."/>
            <person name="Van Zeijl A."/>
            <person name="Liu W."/>
            <person name="Santuari L."/>
            <person name="Cao Q."/>
            <person name="Sharma T."/>
            <person name="Shen D."/>
            <person name="Roswanjaya Y."/>
            <person name="Wardhani T."/>
            <person name="Kalhor M.S."/>
            <person name="Jansen J."/>
            <person name="Van den Hoogen J."/>
            <person name="Gungor B."/>
            <person name="Hartog M."/>
            <person name="Hontelez J."/>
            <person name="Verver J."/>
            <person name="Yang W.-C."/>
            <person name="Schijlen E."/>
            <person name="Repin R."/>
            <person name="Schilthuizen M."/>
            <person name="Schranz E."/>
            <person name="Heidstra R."/>
            <person name="Miyata K."/>
            <person name="Fedorova E."/>
            <person name="Kohlen W."/>
            <person name="Bisseling T."/>
            <person name="Smit S."/>
            <person name="Geurts R."/>
        </authorList>
    </citation>
    <scope>NUCLEOTIDE SEQUENCE [LARGE SCALE GENOMIC DNA]</scope>
    <source>
        <strain evidence="3">cv. WU1-14</strain>
    </source>
</reference>
<name>A0A2P5BHK2_PARAD</name>
<dbReference type="AlphaFoldDB" id="A0A2P5BHK2"/>
<feature type="compositionally biased region" description="Basic and acidic residues" evidence="1">
    <location>
        <begin position="131"/>
        <end position="150"/>
    </location>
</feature>
<keyword evidence="3" id="KW-1185">Reference proteome</keyword>
<proteinExistence type="predicted"/>
<gene>
    <name evidence="2" type="ORF">PanWU01x14_238110</name>
</gene>
<organism evidence="2 3">
    <name type="scientific">Parasponia andersonii</name>
    <name type="common">Sponia andersonii</name>
    <dbReference type="NCBI Taxonomy" id="3476"/>
    <lineage>
        <taxon>Eukaryota</taxon>
        <taxon>Viridiplantae</taxon>
        <taxon>Streptophyta</taxon>
        <taxon>Embryophyta</taxon>
        <taxon>Tracheophyta</taxon>
        <taxon>Spermatophyta</taxon>
        <taxon>Magnoliopsida</taxon>
        <taxon>eudicotyledons</taxon>
        <taxon>Gunneridae</taxon>
        <taxon>Pentapetalae</taxon>
        <taxon>rosids</taxon>
        <taxon>fabids</taxon>
        <taxon>Rosales</taxon>
        <taxon>Cannabaceae</taxon>
        <taxon>Parasponia</taxon>
    </lineage>
</organism>
<dbReference type="Proteomes" id="UP000237105">
    <property type="component" value="Unassembled WGS sequence"/>
</dbReference>
<evidence type="ECO:0000256" key="1">
    <source>
        <dbReference type="SAM" id="MobiDB-lite"/>
    </source>
</evidence>
<feature type="region of interest" description="Disordered" evidence="1">
    <location>
        <begin position="1"/>
        <end position="172"/>
    </location>
</feature>
<feature type="compositionally biased region" description="Polar residues" evidence="1">
    <location>
        <begin position="20"/>
        <end position="68"/>
    </location>
</feature>
<feature type="compositionally biased region" description="Basic and acidic residues" evidence="1">
    <location>
        <begin position="1"/>
        <end position="19"/>
    </location>
</feature>
<evidence type="ECO:0000313" key="3">
    <source>
        <dbReference type="Proteomes" id="UP000237105"/>
    </source>
</evidence>
<dbReference type="OrthoDB" id="10360409at2759"/>
<accession>A0A2P5BHK2</accession>
<evidence type="ECO:0000313" key="2">
    <source>
        <dbReference type="EMBL" id="PON48282.1"/>
    </source>
</evidence>
<protein>
    <submittedName>
        <fullName evidence="2">Uncharacterized protein</fullName>
    </submittedName>
</protein>